<sequence length="276" mass="31122">MKDMHRQRSSIAYPTEYLPRVLKTMESKRHKTFRRLKSMVSVLFTEQPSHYKASFAFGELCQVIQQRSALERSIGEILLRAREARWRARSADAHDAADYHDFEMADEDIDRNHLETREEVHLATDNDTIDIFEQVAIGPATPAPNSNHRYRDIAEQYPTDAEGDDEISDIHSRPLHWTCIPLSVLEGDLSFGSHEDGLSPEHEMVAEHGHLEDLAAHFPNPQGALPQSSGWNSGEPTAGELWICSDTEWLHMSDMGLASGLDGIDSGDHVQWSVAV</sequence>
<name>A0A2H3JG05_WOLCO</name>
<evidence type="ECO:0000313" key="1">
    <source>
        <dbReference type="EMBL" id="PCH41132.1"/>
    </source>
</evidence>
<protein>
    <submittedName>
        <fullName evidence="1">Uncharacterized protein</fullName>
    </submittedName>
</protein>
<evidence type="ECO:0000313" key="2">
    <source>
        <dbReference type="Proteomes" id="UP000218811"/>
    </source>
</evidence>
<accession>A0A2H3JG05</accession>
<dbReference type="EMBL" id="KB468113">
    <property type="protein sequence ID" value="PCH41132.1"/>
    <property type="molecule type" value="Genomic_DNA"/>
</dbReference>
<organism evidence="1 2">
    <name type="scientific">Wolfiporia cocos (strain MD-104)</name>
    <name type="common">Brown rot fungus</name>
    <dbReference type="NCBI Taxonomy" id="742152"/>
    <lineage>
        <taxon>Eukaryota</taxon>
        <taxon>Fungi</taxon>
        <taxon>Dikarya</taxon>
        <taxon>Basidiomycota</taxon>
        <taxon>Agaricomycotina</taxon>
        <taxon>Agaricomycetes</taxon>
        <taxon>Polyporales</taxon>
        <taxon>Phaeolaceae</taxon>
        <taxon>Wolfiporia</taxon>
    </lineage>
</organism>
<dbReference type="AlphaFoldDB" id="A0A2H3JG05"/>
<dbReference type="Proteomes" id="UP000218811">
    <property type="component" value="Unassembled WGS sequence"/>
</dbReference>
<proteinExistence type="predicted"/>
<gene>
    <name evidence="1" type="ORF">WOLCODRAFT_151170</name>
</gene>
<keyword evidence="2" id="KW-1185">Reference proteome</keyword>
<reference evidence="1 2" key="1">
    <citation type="journal article" date="2012" name="Science">
        <title>The Paleozoic origin of enzymatic lignin decomposition reconstructed from 31 fungal genomes.</title>
        <authorList>
            <person name="Floudas D."/>
            <person name="Binder M."/>
            <person name="Riley R."/>
            <person name="Barry K."/>
            <person name="Blanchette R.A."/>
            <person name="Henrissat B."/>
            <person name="Martinez A.T."/>
            <person name="Otillar R."/>
            <person name="Spatafora J.W."/>
            <person name="Yadav J.S."/>
            <person name="Aerts A."/>
            <person name="Benoit I."/>
            <person name="Boyd A."/>
            <person name="Carlson A."/>
            <person name="Copeland A."/>
            <person name="Coutinho P.M."/>
            <person name="de Vries R.P."/>
            <person name="Ferreira P."/>
            <person name="Findley K."/>
            <person name="Foster B."/>
            <person name="Gaskell J."/>
            <person name="Glotzer D."/>
            <person name="Gorecki P."/>
            <person name="Heitman J."/>
            <person name="Hesse C."/>
            <person name="Hori C."/>
            <person name="Igarashi K."/>
            <person name="Jurgens J.A."/>
            <person name="Kallen N."/>
            <person name="Kersten P."/>
            <person name="Kohler A."/>
            <person name="Kuees U."/>
            <person name="Kumar T.K.A."/>
            <person name="Kuo A."/>
            <person name="LaButti K."/>
            <person name="Larrondo L.F."/>
            <person name="Lindquist E."/>
            <person name="Ling A."/>
            <person name="Lombard V."/>
            <person name="Lucas S."/>
            <person name="Lundell T."/>
            <person name="Martin R."/>
            <person name="McLaughlin D.J."/>
            <person name="Morgenstern I."/>
            <person name="Morin E."/>
            <person name="Murat C."/>
            <person name="Nagy L.G."/>
            <person name="Nolan M."/>
            <person name="Ohm R.A."/>
            <person name="Patyshakuliyeva A."/>
            <person name="Rokas A."/>
            <person name="Ruiz-Duenas F.J."/>
            <person name="Sabat G."/>
            <person name="Salamov A."/>
            <person name="Samejima M."/>
            <person name="Schmutz J."/>
            <person name="Slot J.C."/>
            <person name="St John F."/>
            <person name="Stenlid J."/>
            <person name="Sun H."/>
            <person name="Sun S."/>
            <person name="Syed K."/>
            <person name="Tsang A."/>
            <person name="Wiebenga A."/>
            <person name="Young D."/>
            <person name="Pisabarro A."/>
            <person name="Eastwood D.C."/>
            <person name="Martin F."/>
            <person name="Cullen D."/>
            <person name="Grigoriev I.V."/>
            <person name="Hibbett D.S."/>
        </authorList>
    </citation>
    <scope>NUCLEOTIDE SEQUENCE [LARGE SCALE GENOMIC DNA]</scope>
    <source>
        <strain evidence="1 2">MD-104</strain>
    </source>
</reference>